<evidence type="ECO:0000256" key="3">
    <source>
        <dbReference type="ARBA" id="ARBA00022449"/>
    </source>
</evidence>
<feature type="transmembrane region" description="Helical" evidence="10">
    <location>
        <begin position="320"/>
        <end position="339"/>
    </location>
</feature>
<proteinExistence type="predicted"/>
<keyword evidence="12" id="KW-1185">Reference proteome</keyword>
<evidence type="ECO:0000256" key="1">
    <source>
        <dbReference type="ARBA" id="ARBA00004429"/>
    </source>
</evidence>
<feature type="transmembrane region" description="Helical" evidence="10">
    <location>
        <begin position="90"/>
        <end position="114"/>
    </location>
</feature>
<keyword evidence="4" id="KW-1003">Cell membrane</keyword>
<feature type="transmembrane region" description="Helical" evidence="10">
    <location>
        <begin position="434"/>
        <end position="455"/>
    </location>
</feature>
<keyword evidence="7" id="KW-0406">Ion transport</keyword>
<dbReference type="RefSeq" id="WP_226953002.1">
    <property type="nucleotide sequence ID" value="NZ_JACDXW010000001.1"/>
</dbReference>
<evidence type="ECO:0000256" key="9">
    <source>
        <dbReference type="ARBA" id="ARBA00031636"/>
    </source>
</evidence>
<gene>
    <name evidence="11" type="ORF">H0484_00740</name>
</gene>
<evidence type="ECO:0000313" key="12">
    <source>
        <dbReference type="Proteomes" id="UP000776983"/>
    </source>
</evidence>
<dbReference type="PIRSF" id="PIRSF006603">
    <property type="entry name" value="DinF"/>
    <property type="match status" value="1"/>
</dbReference>
<evidence type="ECO:0000256" key="4">
    <source>
        <dbReference type="ARBA" id="ARBA00022475"/>
    </source>
</evidence>
<dbReference type="Pfam" id="PF01554">
    <property type="entry name" value="MatE"/>
    <property type="match status" value="2"/>
</dbReference>
<feature type="transmembrane region" description="Helical" evidence="10">
    <location>
        <begin position="168"/>
        <end position="186"/>
    </location>
</feature>
<dbReference type="InterPro" id="IPR002528">
    <property type="entry name" value="MATE_fam"/>
</dbReference>
<feature type="transmembrane region" description="Helical" evidence="10">
    <location>
        <begin position="192"/>
        <end position="217"/>
    </location>
</feature>
<organism evidence="11 12">
    <name type="scientific">Mesopusillimonas faecipullorum</name>
    <dbReference type="NCBI Taxonomy" id="2755040"/>
    <lineage>
        <taxon>Bacteria</taxon>
        <taxon>Pseudomonadati</taxon>
        <taxon>Pseudomonadota</taxon>
        <taxon>Betaproteobacteria</taxon>
        <taxon>Burkholderiales</taxon>
        <taxon>Alcaligenaceae</taxon>
        <taxon>Mesopusillimonas</taxon>
    </lineage>
</organism>
<dbReference type="InterPro" id="IPR048279">
    <property type="entry name" value="MdtK-like"/>
</dbReference>
<dbReference type="NCBIfam" id="TIGR00797">
    <property type="entry name" value="matE"/>
    <property type="match status" value="1"/>
</dbReference>
<name>A0ABS8C8D3_9BURK</name>
<comment type="subcellular location">
    <subcellularLocation>
        <location evidence="1">Cell inner membrane</location>
        <topology evidence="1">Multi-pass membrane protein</topology>
    </subcellularLocation>
</comment>
<sequence>MRRARKAGLRHYVAQTLKQSWPVLISAWAGMAFGVLDTAMAGHASAADLQAMTLSISIYITVFVGLMGIVHALIPIIGQHFGGKRHHEVGLAWGQGIWTALGLSLIGALAMAFPDLWLSMSGDISAEVRNSITWYLRALILALPATLVFRTIYALATAVSRPKIVMSINLGSVLFKALFNWLFIFGKLGMPALGAVGAGLSTALTGWLTLIAGLLVLRHDGFFRQFKLHLPRPRWRHQQELLRLGIPMGGSYLVEVCAFTMMALLVAREGMFTSGGHQIVSNLVALCYMMPMAVGVASASLTAQAIGAQDMARARQTGRAGYLVVFCGALLTALIAWTARKPIVALYTDDAQVAAVALALIAIVPFFHFFDAMQCIGSYLLRAYKVAVIPLLMQILALTGVGLLGGWMTGFGPWSGLLAPLADTLLPGAPIGAASLWMMSVAGIGISGILLRLWYVHIVRQYQSKG</sequence>
<dbReference type="EMBL" id="JACDXW010000001">
    <property type="protein sequence ID" value="MCB5362288.1"/>
    <property type="molecule type" value="Genomic_DNA"/>
</dbReference>
<dbReference type="PANTHER" id="PTHR43298">
    <property type="entry name" value="MULTIDRUG RESISTANCE PROTEIN NORM-RELATED"/>
    <property type="match status" value="1"/>
</dbReference>
<evidence type="ECO:0000256" key="7">
    <source>
        <dbReference type="ARBA" id="ARBA00023065"/>
    </source>
</evidence>
<evidence type="ECO:0000256" key="8">
    <source>
        <dbReference type="ARBA" id="ARBA00023136"/>
    </source>
</evidence>
<feature type="transmembrane region" description="Helical" evidence="10">
    <location>
        <begin position="351"/>
        <end position="370"/>
    </location>
</feature>
<feature type="transmembrane region" description="Helical" evidence="10">
    <location>
        <begin position="391"/>
        <end position="414"/>
    </location>
</feature>
<dbReference type="PANTHER" id="PTHR43298:SF2">
    <property type="entry name" value="FMN_FAD EXPORTER YEEO-RELATED"/>
    <property type="match status" value="1"/>
</dbReference>
<dbReference type="InterPro" id="IPR050222">
    <property type="entry name" value="MATE_MdtK"/>
</dbReference>
<feature type="transmembrane region" description="Helical" evidence="10">
    <location>
        <begin position="134"/>
        <end position="156"/>
    </location>
</feature>
<keyword evidence="6 10" id="KW-1133">Transmembrane helix</keyword>
<keyword evidence="2" id="KW-0813">Transport</keyword>
<feature type="transmembrane region" description="Helical" evidence="10">
    <location>
        <begin position="21"/>
        <end position="44"/>
    </location>
</feature>
<feature type="transmembrane region" description="Helical" evidence="10">
    <location>
        <begin position="241"/>
        <end position="267"/>
    </location>
</feature>
<dbReference type="Proteomes" id="UP000776983">
    <property type="component" value="Unassembled WGS sequence"/>
</dbReference>
<feature type="transmembrane region" description="Helical" evidence="10">
    <location>
        <begin position="56"/>
        <end position="78"/>
    </location>
</feature>
<evidence type="ECO:0000313" key="11">
    <source>
        <dbReference type="EMBL" id="MCB5362288.1"/>
    </source>
</evidence>
<feature type="transmembrane region" description="Helical" evidence="10">
    <location>
        <begin position="279"/>
        <end position="299"/>
    </location>
</feature>
<accession>A0ABS8C8D3</accession>
<comment type="caution">
    <text evidence="11">The sequence shown here is derived from an EMBL/GenBank/DDBJ whole genome shotgun (WGS) entry which is preliminary data.</text>
</comment>
<evidence type="ECO:0000256" key="2">
    <source>
        <dbReference type="ARBA" id="ARBA00022448"/>
    </source>
</evidence>
<keyword evidence="3" id="KW-0050">Antiport</keyword>
<keyword evidence="8 10" id="KW-0472">Membrane</keyword>
<protein>
    <recommendedName>
        <fullName evidence="9">Multidrug-efflux transporter</fullName>
    </recommendedName>
</protein>
<evidence type="ECO:0000256" key="5">
    <source>
        <dbReference type="ARBA" id="ARBA00022692"/>
    </source>
</evidence>
<evidence type="ECO:0000256" key="6">
    <source>
        <dbReference type="ARBA" id="ARBA00022989"/>
    </source>
</evidence>
<evidence type="ECO:0000256" key="10">
    <source>
        <dbReference type="SAM" id="Phobius"/>
    </source>
</evidence>
<reference evidence="11 12" key="1">
    <citation type="submission" date="2020-07" db="EMBL/GenBank/DDBJ databases">
        <title>Pusillimonas sp. nov., isolated from poultry manure in Taiwan.</title>
        <authorList>
            <person name="Lin S.-Y."/>
            <person name="Tang Y.-S."/>
            <person name="Young C.-C."/>
        </authorList>
    </citation>
    <scope>NUCLEOTIDE SEQUENCE [LARGE SCALE GENOMIC DNA]</scope>
    <source>
        <strain evidence="11 12">CC-YST705</strain>
    </source>
</reference>
<keyword evidence="5 10" id="KW-0812">Transmembrane</keyword>